<comment type="caution">
    <text evidence="1">The sequence shown here is derived from an EMBL/GenBank/DDBJ whole genome shotgun (WGS) entry which is preliminary data.</text>
</comment>
<sequence>MNATNLAGLLVYRISQRRPTEYLLLHDSYEHQRHWYPPKGRKVGDEDDLR</sequence>
<dbReference type="Proteomes" id="UP001150603">
    <property type="component" value="Unassembled WGS sequence"/>
</dbReference>
<protein>
    <submittedName>
        <fullName evidence="1">Uncharacterized protein</fullName>
    </submittedName>
</protein>
<dbReference type="EMBL" id="JANBPW010003173">
    <property type="protein sequence ID" value="KAJ1938441.1"/>
    <property type="molecule type" value="Genomic_DNA"/>
</dbReference>
<keyword evidence="2" id="KW-1185">Reference proteome</keyword>
<reference evidence="1" key="1">
    <citation type="submission" date="2022-07" db="EMBL/GenBank/DDBJ databases">
        <title>Phylogenomic reconstructions and comparative analyses of Kickxellomycotina fungi.</title>
        <authorList>
            <person name="Reynolds N.K."/>
            <person name="Stajich J.E."/>
            <person name="Barry K."/>
            <person name="Grigoriev I.V."/>
            <person name="Crous P."/>
            <person name="Smith M.E."/>
        </authorList>
    </citation>
    <scope>NUCLEOTIDE SEQUENCE</scope>
    <source>
        <strain evidence="1">NRRL 5244</strain>
    </source>
</reference>
<evidence type="ECO:0000313" key="1">
    <source>
        <dbReference type="EMBL" id="KAJ1938441.1"/>
    </source>
</evidence>
<gene>
    <name evidence="1" type="ORF">FBU59_004435</name>
</gene>
<name>A0ACC1J5P4_9FUNG</name>
<accession>A0ACC1J5P4</accession>
<proteinExistence type="predicted"/>
<organism evidence="1 2">
    <name type="scientific">Linderina macrospora</name>
    <dbReference type="NCBI Taxonomy" id="4868"/>
    <lineage>
        <taxon>Eukaryota</taxon>
        <taxon>Fungi</taxon>
        <taxon>Fungi incertae sedis</taxon>
        <taxon>Zoopagomycota</taxon>
        <taxon>Kickxellomycotina</taxon>
        <taxon>Kickxellomycetes</taxon>
        <taxon>Kickxellales</taxon>
        <taxon>Kickxellaceae</taxon>
        <taxon>Linderina</taxon>
    </lineage>
</organism>
<evidence type="ECO:0000313" key="2">
    <source>
        <dbReference type="Proteomes" id="UP001150603"/>
    </source>
</evidence>